<keyword evidence="3" id="KW-1185">Reference proteome</keyword>
<evidence type="ECO:0000313" key="2">
    <source>
        <dbReference type="EMBL" id="KAB7756501.1"/>
    </source>
</evidence>
<proteinExistence type="predicted"/>
<dbReference type="NCBIfam" id="TIGR03930">
    <property type="entry name" value="WXG100_ESAT6"/>
    <property type="match status" value="1"/>
</dbReference>
<dbReference type="GeneID" id="74302022"/>
<gene>
    <name evidence="2" type="ORF">MPHL21000_10505</name>
</gene>
<dbReference type="InterPro" id="IPR036689">
    <property type="entry name" value="ESAT-6-like_sf"/>
</dbReference>
<dbReference type="Gene3D" id="1.10.287.1060">
    <property type="entry name" value="ESAT-6-like"/>
    <property type="match status" value="1"/>
</dbReference>
<dbReference type="EMBL" id="ANBP01000012">
    <property type="protein sequence ID" value="KAB7756501.1"/>
    <property type="molecule type" value="Genomic_DNA"/>
</dbReference>
<evidence type="ECO:0008006" key="4">
    <source>
        <dbReference type="Google" id="ProtNLM"/>
    </source>
</evidence>
<dbReference type="RefSeq" id="WP_061481507.1">
    <property type="nucleotide sequence ID" value="NZ_ANBO01000023.1"/>
</dbReference>
<accession>A0A5N5V3J6</accession>
<feature type="region of interest" description="Disordered" evidence="1">
    <location>
        <begin position="132"/>
        <end position="156"/>
    </location>
</feature>
<dbReference type="SUPFAM" id="SSF140453">
    <property type="entry name" value="EsxAB dimer-like"/>
    <property type="match status" value="1"/>
</dbReference>
<feature type="compositionally biased region" description="Low complexity" evidence="1">
    <location>
        <begin position="208"/>
        <end position="220"/>
    </location>
</feature>
<dbReference type="Proteomes" id="UP000325690">
    <property type="component" value="Unassembled WGS sequence"/>
</dbReference>
<evidence type="ECO:0000313" key="3">
    <source>
        <dbReference type="Proteomes" id="UP000325690"/>
    </source>
</evidence>
<organism evidence="2 3">
    <name type="scientific">Mycolicibacterium phlei DSM 43239 = CCUG 21000</name>
    <dbReference type="NCBI Taxonomy" id="1226750"/>
    <lineage>
        <taxon>Bacteria</taxon>
        <taxon>Bacillati</taxon>
        <taxon>Actinomycetota</taxon>
        <taxon>Actinomycetes</taxon>
        <taxon>Mycobacteriales</taxon>
        <taxon>Mycobacteriaceae</taxon>
        <taxon>Mycolicibacterium</taxon>
    </lineage>
</organism>
<feature type="region of interest" description="Disordered" evidence="1">
    <location>
        <begin position="185"/>
        <end position="240"/>
    </location>
</feature>
<evidence type="ECO:0000256" key="1">
    <source>
        <dbReference type="SAM" id="MobiDB-lite"/>
    </source>
</evidence>
<dbReference type="AlphaFoldDB" id="A0A5N5V3J6"/>
<sequence length="240" mass="23842">MGQSLEVVTSELRSASATLADTSQRLQDGLAAVDLSVDQLLGSGWKGGAASAYSEQWDKWHNGAGQVIRGLRSMAESLRLAADSYSTTDQQAAGAVGSSFQPGASTPAAGAVSASSTAAAQKVAPSTPTIRSMASMMGLGGPLAQQSGDPTAQGGAQLPGIPVGGLAQVAAGIAQGVVGIVQAAQDQTADSADERDEQMDEQMDDESGAAPGSSGGSAPAATPPSVTPEPTMRTRADDAQ</sequence>
<comment type="caution">
    <text evidence="2">The sequence shown here is derived from an EMBL/GenBank/DDBJ whole genome shotgun (WGS) entry which is preliminary data.</text>
</comment>
<dbReference type="InterPro" id="IPR010310">
    <property type="entry name" value="T7SS_ESAT-6-like"/>
</dbReference>
<feature type="compositionally biased region" description="Acidic residues" evidence="1">
    <location>
        <begin position="191"/>
        <end position="207"/>
    </location>
</feature>
<reference evidence="2 3" key="1">
    <citation type="submission" date="2012-10" db="EMBL/GenBank/DDBJ databases">
        <title>The draft sequence of the Mycobacterium pheli genome.</title>
        <authorList>
            <person name="Pettersson B.M.F."/>
            <person name="Das S."/>
            <person name="Dasgupta S."/>
            <person name="Bhattacharya A."/>
            <person name="Kirsebom L.A."/>
        </authorList>
    </citation>
    <scope>NUCLEOTIDE SEQUENCE [LARGE SCALE GENOMIC DNA]</scope>
    <source>
        <strain evidence="2 3">CCUG 21000</strain>
    </source>
</reference>
<name>A0A5N5V3J6_MYCPH</name>
<dbReference type="Pfam" id="PF06013">
    <property type="entry name" value="WXG100"/>
    <property type="match status" value="1"/>
</dbReference>
<protein>
    <recommendedName>
        <fullName evidence="4">WXG100 family type VII secretion target</fullName>
    </recommendedName>
</protein>